<evidence type="ECO:0000256" key="1">
    <source>
        <dbReference type="SAM" id="MobiDB-lite"/>
    </source>
</evidence>
<dbReference type="RefSeq" id="WP_184652930.1">
    <property type="nucleotide sequence ID" value="NZ_JACHFR010000003.1"/>
</dbReference>
<dbReference type="EMBL" id="JACHFR010000003">
    <property type="protein sequence ID" value="MBB5219501.1"/>
    <property type="molecule type" value="Genomic_DNA"/>
</dbReference>
<comment type="caution">
    <text evidence="2">The sequence shown here is derived from an EMBL/GenBank/DDBJ whole genome shotgun (WGS) entry which is preliminary data.</text>
</comment>
<gene>
    <name evidence="2" type="ORF">HNP77_001883</name>
</gene>
<feature type="compositionally biased region" description="Basic and acidic residues" evidence="1">
    <location>
        <begin position="199"/>
        <end position="220"/>
    </location>
</feature>
<dbReference type="AlphaFoldDB" id="A0A840SJE6"/>
<reference evidence="2 3" key="1">
    <citation type="submission" date="2020-08" db="EMBL/GenBank/DDBJ databases">
        <title>Genomic Encyclopedia of Type Strains, Phase IV (KMG-IV): sequencing the most valuable type-strain genomes for metagenomic binning, comparative biology and taxonomic classification.</title>
        <authorList>
            <person name="Goeker M."/>
        </authorList>
    </citation>
    <scope>NUCLEOTIDE SEQUENCE [LARGE SCALE GENOMIC DNA]</scope>
    <source>
        <strain evidence="2 3">DSM 103679</strain>
    </source>
</reference>
<evidence type="ECO:0000313" key="2">
    <source>
        <dbReference type="EMBL" id="MBB5219501.1"/>
    </source>
</evidence>
<protein>
    <submittedName>
        <fullName evidence="2">Uncharacterized protein</fullName>
    </submittedName>
</protein>
<evidence type="ECO:0000313" key="3">
    <source>
        <dbReference type="Proteomes" id="UP000578697"/>
    </source>
</evidence>
<proteinExistence type="predicted"/>
<accession>A0A840SJE6</accession>
<name>A0A840SJE6_9SPIR</name>
<sequence>MKVEVKELKVLLDYVENKIARLETSGSASSAELFDLNIVDSNLTLLLSTIEDKTEYDLTDRHPHIKKALMEYRDNFSTKNDDTHLLEQISSSCRNAINGLRKIQKAAADTSNPFLERNVGIRLEFAEVLINEIASINELSHKEMQQWLLQNVDVDGKIGARILGSKTSLSKAAAARENGKKGGRPPAAEKTSAKKGSPKKAESKKAESKKTTAKKSETKKPASKKTVSRKTSAEKPAVKKSSSKKSK</sequence>
<organism evidence="2 3">
    <name type="scientific">Treponema rectale</name>
    <dbReference type="NCBI Taxonomy" id="744512"/>
    <lineage>
        <taxon>Bacteria</taxon>
        <taxon>Pseudomonadati</taxon>
        <taxon>Spirochaetota</taxon>
        <taxon>Spirochaetia</taxon>
        <taxon>Spirochaetales</taxon>
        <taxon>Treponemataceae</taxon>
        <taxon>Treponema</taxon>
    </lineage>
</organism>
<dbReference type="Proteomes" id="UP000578697">
    <property type="component" value="Unassembled WGS sequence"/>
</dbReference>
<keyword evidence="3" id="KW-1185">Reference proteome</keyword>
<feature type="region of interest" description="Disordered" evidence="1">
    <location>
        <begin position="167"/>
        <end position="247"/>
    </location>
</feature>